<organism evidence="1">
    <name type="scientific">Solibacter usitatus (strain Ellin6076)</name>
    <dbReference type="NCBI Taxonomy" id="234267"/>
    <lineage>
        <taxon>Bacteria</taxon>
        <taxon>Pseudomonadati</taxon>
        <taxon>Acidobacteriota</taxon>
        <taxon>Terriglobia</taxon>
        <taxon>Bryobacterales</taxon>
        <taxon>Solibacteraceae</taxon>
        <taxon>Candidatus Solibacter</taxon>
    </lineage>
</organism>
<dbReference type="InParanoid" id="Q028K0"/>
<dbReference type="STRING" id="234267.Acid_1561"/>
<accession>Q028K0</accession>
<name>Q028K0_SOLUE</name>
<reference evidence="1" key="1">
    <citation type="submission" date="2006-10" db="EMBL/GenBank/DDBJ databases">
        <title>Complete sequence of Solibacter usitatus Ellin6076.</title>
        <authorList>
            <consortium name="US DOE Joint Genome Institute"/>
            <person name="Copeland A."/>
            <person name="Lucas S."/>
            <person name="Lapidus A."/>
            <person name="Barry K."/>
            <person name="Detter J.C."/>
            <person name="Glavina del Rio T."/>
            <person name="Hammon N."/>
            <person name="Israni S."/>
            <person name="Dalin E."/>
            <person name="Tice H."/>
            <person name="Pitluck S."/>
            <person name="Thompson L.S."/>
            <person name="Brettin T."/>
            <person name="Bruce D."/>
            <person name="Han C."/>
            <person name="Tapia R."/>
            <person name="Gilna P."/>
            <person name="Schmutz J."/>
            <person name="Larimer F."/>
            <person name="Land M."/>
            <person name="Hauser L."/>
            <person name="Kyrpides N."/>
            <person name="Mikhailova N."/>
            <person name="Janssen P.H."/>
            <person name="Kuske C.R."/>
            <person name="Richardson P."/>
        </authorList>
    </citation>
    <scope>NUCLEOTIDE SEQUENCE</scope>
    <source>
        <strain evidence="1">Ellin6076</strain>
    </source>
</reference>
<protein>
    <submittedName>
        <fullName evidence="1">Uncharacterized protein</fullName>
    </submittedName>
</protein>
<proteinExistence type="predicted"/>
<dbReference type="HOGENOM" id="CLU_831278_0_0_0"/>
<dbReference type="AlphaFoldDB" id="Q028K0"/>
<dbReference type="OrthoDB" id="128526at2"/>
<sequence>MTPVPLDLPLRPAEATELASLIFEHAERKPLTEELRYRLASRAAVLKLQSVTPHFGSLERDPVHPSAYYLAVDAQQGTPQLLYLATATAPTSSIYHKALLIGRMRRANGPEMVINAIPFGPWDRENIETFAARINHAFYPQPQGGRSTITIEEDPAAAFALFRALQKRTGKNFAALSCDYHAAVWAAIRTGWRTGYTVGADVSGAIPEAAYSRYSVNIPATAEGWKIAGETHRQVRRVRSARKITRGFEFEVILDGAVSPERLRGALEHLRAGSHAAQLAGGSWTGDVEGIAAVARQFQVTLSSCSSGFAPDPARFNYRVKTVADAESLAERFL</sequence>
<evidence type="ECO:0000313" key="1">
    <source>
        <dbReference type="EMBL" id="ABJ82552.1"/>
    </source>
</evidence>
<dbReference type="KEGG" id="sus:Acid_1561"/>
<gene>
    <name evidence="1" type="ordered locus">Acid_1561</name>
</gene>
<dbReference type="EMBL" id="CP000473">
    <property type="protein sequence ID" value="ABJ82552.1"/>
    <property type="molecule type" value="Genomic_DNA"/>
</dbReference>